<evidence type="ECO:0000313" key="5">
    <source>
        <dbReference type="EMBL" id="GAA3632439.1"/>
    </source>
</evidence>
<dbReference type="Pfam" id="PF00248">
    <property type="entry name" value="Aldo_ket_red"/>
    <property type="match status" value="1"/>
</dbReference>
<evidence type="ECO:0000313" key="6">
    <source>
        <dbReference type="Proteomes" id="UP001501074"/>
    </source>
</evidence>
<comment type="caution">
    <text evidence="5">The sequence shown here is derived from an EMBL/GenBank/DDBJ whole genome shotgun (WGS) entry which is preliminary data.</text>
</comment>
<gene>
    <name evidence="5" type="ORF">GCM10022223_58300</name>
</gene>
<dbReference type="InterPro" id="IPR003313">
    <property type="entry name" value="AraC-bd"/>
</dbReference>
<dbReference type="InterPro" id="IPR018060">
    <property type="entry name" value="HTH_AraC"/>
</dbReference>
<keyword evidence="3" id="KW-0804">Transcription</keyword>
<dbReference type="EMBL" id="BAAAZO010000011">
    <property type="protein sequence ID" value="GAA3632439.1"/>
    <property type="molecule type" value="Genomic_DNA"/>
</dbReference>
<dbReference type="CDD" id="cd19081">
    <property type="entry name" value="AKR_AKR9C1"/>
    <property type="match status" value="1"/>
</dbReference>
<dbReference type="Gene3D" id="3.20.20.100">
    <property type="entry name" value="NADP-dependent oxidoreductase domain"/>
    <property type="match status" value="1"/>
</dbReference>
<reference evidence="6" key="1">
    <citation type="journal article" date="2019" name="Int. J. Syst. Evol. Microbiol.">
        <title>The Global Catalogue of Microorganisms (GCM) 10K type strain sequencing project: providing services to taxonomists for standard genome sequencing and annotation.</title>
        <authorList>
            <consortium name="The Broad Institute Genomics Platform"/>
            <consortium name="The Broad Institute Genome Sequencing Center for Infectious Disease"/>
            <person name="Wu L."/>
            <person name="Ma J."/>
        </authorList>
    </citation>
    <scope>NUCLEOTIDE SEQUENCE [LARGE SCALE GENOMIC DNA]</scope>
    <source>
        <strain evidence="6">JCM 16902</strain>
    </source>
</reference>
<dbReference type="InterPro" id="IPR020471">
    <property type="entry name" value="AKR"/>
</dbReference>
<dbReference type="InterPro" id="IPR050523">
    <property type="entry name" value="AKR_Detox_Biosynth"/>
</dbReference>
<dbReference type="SUPFAM" id="SSF46689">
    <property type="entry name" value="Homeodomain-like"/>
    <property type="match status" value="1"/>
</dbReference>
<feature type="domain" description="HTH araC/xylS-type" evidence="4">
    <location>
        <begin position="165"/>
        <end position="223"/>
    </location>
</feature>
<dbReference type="InterPro" id="IPR036812">
    <property type="entry name" value="NAD(P)_OxRdtase_dom_sf"/>
</dbReference>
<dbReference type="SUPFAM" id="SSF51215">
    <property type="entry name" value="Regulatory protein AraC"/>
    <property type="match status" value="1"/>
</dbReference>
<dbReference type="PANTHER" id="PTHR43364">
    <property type="entry name" value="NADH-SPECIFIC METHYLGLYOXAL REDUCTASE-RELATED"/>
    <property type="match status" value="1"/>
</dbReference>
<accession>A0ABP7AH09</accession>
<evidence type="ECO:0000256" key="3">
    <source>
        <dbReference type="ARBA" id="ARBA00023163"/>
    </source>
</evidence>
<sequence>MADEAPELTAWQPGLSGVREVLHARFHQHAYPMHAHDAWILMLIDSGAVRYHLARHEHGALTSTVTVLPPGVPHDGRAAGPGGFRKRVLYLDETQFGPALVDAALRQPSLHDPVLRLRVHQLNVVLGRRTEDLEAASRLALIRERVQEMLGSPPERPEHRAGLAHDLRDLLEDHVVEGISLEDAARTLHRDPTHLVRSFTREFGMPPHLYLTGRRVEKARGLLLPVSPRPGWRCWRGSTTSRTWPGTSGGCWAPRRAGSQLRRGGNDVVGDALSLPVVVARPGGSPVSLIPRTDLDVFPLCLGGNVFGWTADEQRSFAVLDAYTEAGGNFIDTAEGYSHWVPGNVGGESETIIGNWLARRGRRDDVVIATKLKGLTRDSIRESVEASLRRLQTDYIDLYYAHYDDPDAPQEETVAAFGELVSEGKVRYLAASNFTAERLESSLRIADDLGVARYVALQPHYNLVERDIVEGELAALVAKEDLAVFPYYSLASGFLTGKYRTVDDVAGRERGDRAGNYLDERGFRVLDALDRVAAAHGAQLTTIALAWLRNRPNVLAPIASARTVEQLPALTEQVELTEAEVDELTTASA</sequence>
<keyword evidence="6" id="KW-1185">Reference proteome</keyword>
<organism evidence="5 6">
    <name type="scientific">Kineosporia mesophila</name>
    <dbReference type="NCBI Taxonomy" id="566012"/>
    <lineage>
        <taxon>Bacteria</taxon>
        <taxon>Bacillati</taxon>
        <taxon>Actinomycetota</taxon>
        <taxon>Actinomycetes</taxon>
        <taxon>Kineosporiales</taxon>
        <taxon>Kineosporiaceae</taxon>
        <taxon>Kineosporia</taxon>
    </lineage>
</organism>
<dbReference type="InterPro" id="IPR009057">
    <property type="entry name" value="Homeodomain-like_sf"/>
</dbReference>
<keyword evidence="1" id="KW-0805">Transcription regulation</keyword>
<evidence type="ECO:0000256" key="1">
    <source>
        <dbReference type="ARBA" id="ARBA00023015"/>
    </source>
</evidence>
<dbReference type="PANTHER" id="PTHR43364:SF6">
    <property type="entry name" value="OXIDOREDUCTASE-RELATED"/>
    <property type="match status" value="1"/>
</dbReference>
<protein>
    <recommendedName>
        <fullName evidence="4">HTH araC/xylS-type domain-containing protein</fullName>
    </recommendedName>
</protein>
<dbReference type="SUPFAM" id="SSF51430">
    <property type="entry name" value="NAD(P)-linked oxidoreductase"/>
    <property type="match status" value="1"/>
</dbReference>
<dbReference type="Pfam" id="PF02311">
    <property type="entry name" value="AraC_binding"/>
    <property type="match status" value="1"/>
</dbReference>
<dbReference type="Gene3D" id="1.10.10.60">
    <property type="entry name" value="Homeodomain-like"/>
    <property type="match status" value="1"/>
</dbReference>
<dbReference type="PRINTS" id="PR00069">
    <property type="entry name" value="ALDKETRDTASE"/>
</dbReference>
<dbReference type="InterPro" id="IPR037923">
    <property type="entry name" value="HTH-like"/>
</dbReference>
<name>A0ABP7AH09_9ACTN</name>
<evidence type="ECO:0000259" key="4">
    <source>
        <dbReference type="PROSITE" id="PS01124"/>
    </source>
</evidence>
<proteinExistence type="predicted"/>
<dbReference type="InterPro" id="IPR023210">
    <property type="entry name" value="NADP_OxRdtase_dom"/>
</dbReference>
<dbReference type="Proteomes" id="UP001501074">
    <property type="component" value="Unassembled WGS sequence"/>
</dbReference>
<keyword evidence="2" id="KW-0238">DNA-binding</keyword>
<dbReference type="PROSITE" id="PS01124">
    <property type="entry name" value="HTH_ARAC_FAMILY_2"/>
    <property type="match status" value="1"/>
</dbReference>
<evidence type="ECO:0000256" key="2">
    <source>
        <dbReference type="ARBA" id="ARBA00023125"/>
    </source>
</evidence>